<dbReference type="Gene3D" id="3.30.40.10">
    <property type="entry name" value="Zinc/RING finger domain, C3HC4 (zinc finger)"/>
    <property type="match status" value="1"/>
</dbReference>
<comment type="subcellular location">
    <subcellularLocation>
        <location evidence="1">Cytoplasm</location>
    </subcellularLocation>
</comment>
<evidence type="ECO:0000313" key="9">
    <source>
        <dbReference type="EMBL" id="ODQ62451.1"/>
    </source>
</evidence>
<dbReference type="GO" id="GO:0000976">
    <property type="term" value="F:transcription cis-regulatory region binding"/>
    <property type="evidence" value="ECO:0007669"/>
    <property type="project" value="TreeGrafter"/>
</dbReference>
<dbReference type="GeneID" id="30198396"/>
<dbReference type="GO" id="GO:0061630">
    <property type="term" value="F:ubiquitin protein ligase activity"/>
    <property type="evidence" value="ECO:0007669"/>
    <property type="project" value="EnsemblFungi"/>
</dbReference>
<dbReference type="GO" id="GO:0022626">
    <property type="term" value="C:cytosolic ribosome"/>
    <property type="evidence" value="ECO:0007669"/>
    <property type="project" value="EnsemblFungi"/>
</dbReference>
<feature type="domain" description="RING-type" evidence="8">
    <location>
        <begin position="194"/>
        <end position="244"/>
    </location>
</feature>
<feature type="region of interest" description="Disordered" evidence="7">
    <location>
        <begin position="1"/>
        <end position="84"/>
    </location>
</feature>
<dbReference type="PROSITE" id="PS50089">
    <property type="entry name" value="ZF_RING_2"/>
    <property type="match status" value="1"/>
</dbReference>
<evidence type="ECO:0000259" key="8">
    <source>
        <dbReference type="PROSITE" id="PS50089"/>
    </source>
</evidence>
<evidence type="ECO:0000256" key="3">
    <source>
        <dbReference type="ARBA" id="ARBA00022723"/>
    </source>
</evidence>
<name>A0A1E3PAN1_WICAA</name>
<keyword evidence="4 6" id="KW-0863">Zinc-finger</keyword>
<dbReference type="STRING" id="683960.A0A1E3PAN1"/>
<dbReference type="OrthoDB" id="302966at2759"/>
<dbReference type="InterPro" id="IPR018957">
    <property type="entry name" value="Znf_C3HC4_RING-type"/>
</dbReference>
<dbReference type="InterPro" id="IPR017907">
    <property type="entry name" value="Znf_RING_CS"/>
</dbReference>
<dbReference type="InterPro" id="IPR001841">
    <property type="entry name" value="Znf_RING"/>
</dbReference>
<dbReference type="AlphaFoldDB" id="A0A1E3PAN1"/>
<evidence type="ECO:0000256" key="7">
    <source>
        <dbReference type="SAM" id="MobiDB-lite"/>
    </source>
</evidence>
<evidence type="ECO:0000313" key="10">
    <source>
        <dbReference type="Proteomes" id="UP000094112"/>
    </source>
</evidence>
<evidence type="ECO:0000256" key="1">
    <source>
        <dbReference type="ARBA" id="ARBA00004496"/>
    </source>
</evidence>
<protein>
    <recommendedName>
        <fullName evidence="8">RING-type domain-containing protein</fullName>
    </recommendedName>
</protein>
<feature type="region of interest" description="Disordered" evidence="7">
    <location>
        <begin position="619"/>
        <end position="646"/>
    </location>
</feature>
<dbReference type="EMBL" id="KV454208">
    <property type="protein sequence ID" value="ODQ62451.1"/>
    <property type="molecule type" value="Genomic_DNA"/>
</dbReference>
<keyword evidence="2" id="KW-0963">Cytoplasm</keyword>
<feature type="compositionally biased region" description="Polar residues" evidence="7">
    <location>
        <begin position="1"/>
        <end position="39"/>
    </location>
</feature>
<dbReference type="PANTHER" id="PTHR12983:SF9">
    <property type="entry name" value="E3 UBIQUITIN-PROTEIN LIGASE RNF10"/>
    <property type="match status" value="1"/>
</dbReference>
<evidence type="ECO:0000256" key="5">
    <source>
        <dbReference type="ARBA" id="ARBA00022833"/>
    </source>
</evidence>
<dbReference type="RefSeq" id="XP_019041658.1">
    <property type="nucleotide sequence ID" value="XM_019181150.1"/>
</dbReference>
<dbReference type="GO" id="GO:0045944">
    <property type="term" value="P:positive regulation of transcription by RNA polymerase II"/>
    <property type="evidence" value="ECO:0007669"/>
    <property type="project" value="TreeGrafter"/>
</dbReference>
<accession>A0A1E3PAN1</accession>
<dbReference type="PANTHER" id="PTHR12983">
    <property type="entry name" value="RING FINGER 10 FAMILY MEMBER"/>
    <property type="match status" value="1"/>
</dbReference>
<dbReference type="SMART" id="SM00184">
    <property type="entry name" value="RING"/>
    <property type="match status" value="1"/>
</dbReference>
<dbReference type="SUPFAM" id="SSF57850">
    <property type="entry name" value="RING/U-box"/>
    <property type="match status" value="1"/>
</dbReference>
<keyword evidence="3" id="KW-0479">Metal-binding</keyword>
<dbReference type="Proteomes" id="UP000094112">
    <property type="component" value="Unassembled WGS sequence"/>
</dbReference>
<sequence>MSAKYNPNATAFIPSKQSFPTSGSQAKQQKSNPNTSSHTAPPPTQGKRGNSSGASKSSGRPREVKNTSNTRKYSSGSDGGAHDDFGFNIEDEVMSGQFKARGRRGQISINHLLEFSLPSRDLENDKLSRAPLPRRRRKSNQEDKIHLRGEEFVNANYKFIVDYRLDYKGQTLDPNLILSNEAILRVIVPKGNYCPICLTEDIVAPRMISCGHIFCHTCLLSFLESEGIKKKEFSLNKHKECPLCAFSVKPDQIKPVIINQTDERFETPQIGQDVILRLMAKPIENILPIPFGLNLNHQKVGNIPWYSDTELYPYARIMKGGLKFLVECYEADKTAILKQYEEDKLLYDDDGVYAKKALKDIEFHLKLYKEGFGNNYNEPNPLVTSMDNLSVNKNNSGLNDSNCYFFYQTAFNSPTRYFLSPLDVKVLLYTYGTYDSFPSTLLLKVDNINYGHMVTESTLKKYKYFGHLPFGTEFAFIDVNWKNMLAPEVYRVFAKELNERRKKILTKLKKEDRAKKSFDVQQELKTLDFYKTENEGWGIYDFSSQENIAASEEPPLHPLGDEEIANENVDSTEQENKENPDSYLTTVWGTKIPKGEKVITKDDYIEDDWNTEELIRLAKEEKKDNPKKKGRKKKLVVLTSSSGRGI</sequence>
<gene>
    <name evidence="9" type="ORF">WICANDRAFT_25464</name>
</gene>
<evidence type="ECO:0000256" key="6">
    <source>
        <dbReference type="PROSITE-ProRule" id="PRU00175"/>
    </source>
</evidence>
<organism evidence="9 10">
    <name type="scientific">Wickerhamomyces anomalus (strain ATCC 58044 / CBS 1984 / NCYC 433 / NRRL Y-366-8)</name>
    <name type="common">Yeast</name>
    <name type="synonym">Hansenula anomala</name>
    <dbReference type="NCBI Taxonomy" id="683960"/>
    <lineage>
        <taxon>Eukaryota</taxon>
        <taxon>Fungi</taxon>
        <taxon>Dikarya</taxon>
        <taxon>Ascomycota</taxon>
        <taxon>Saccharomycotina</taxon>
        <taxon>Saccharomycetes</taxon>
        <taxon>Phaffomycetales</taxon>
        <taxon>Wickerhamomycetaceae</taxon>
        <taxon>Wickerhamomyces</taxon>
    </lineage>
</organism>
<feature type="compositionally biased region" description="Basic residues" evidence="7">
    <location>
        <begin position="625"/>
        <end position="635"/>
    </location>
</feature>
<evidence type="ECO:0000256" key="4">
    <source>
        <dbReference type="ARBA" id="ARBA00022771"/>
    </source>
</evidence>
<evidence type="ECO:0000256" key="2">
    <source>
        <dbReference type="ARBA" id="ARBA00022490"/>
    </source>
</evidence>
<dbReference type="GO" id="GO:0008270">
    <property type="term" value="F:zinc ion binding"/>
    <property type="evidence" value="ECO:0007669"/>
    <property type="project" value="UniProtKB-KW"/>
</dbReference>
<feature type="compositionally biased region" description="Polar residues" evidence="7">
    <location>
        <begin position="47"/>
        <end position="58"/>
    </location>
</feature>
<dbReference type="GO" id="GO:0006513">
    <property type="term" value="P:protein monoubiquitination"/>
    <property type="evidence" value="ECO:0007669"/>
    <property type="project" value="EnsemblFungi"/>
</dbReference>
<reference evidence="9 10" key="1">
    <citation type="journal article" date="2016" name="Proc. Natl. Acad. Sci. U.S.A.">
        <title>Comparative genomics of biotechnologically important yeasts.</title>
        <authorList>
            <person name="Riley R."/>
            <person name="Haridas S."/>
            <person name="Wolfe K.H."/>
            <person name="Lopes M.R."/>
            <person name="Hittinger C.T."/>
            <person name="Goeker M."/>
            <person name="Salamov A.A."/>
            <person name="Wisecaver J.H."/>
            <person name="Long T.M."/>
            <person name="Calvey C.H."/>
            <person name="Aerts A.L."/>
            <person name="Barry K.W."/>
            <person name="Choi C."/>
            <person name="Clum A."/>
            <person name="Coughlan A.Y."/>
            <person name="Deshpande S."/>
            <person name="Douglass A.P."/>
            <person name="Hanson S.J."/>
            <person name="Klenk H.-P."/>
            <person name="LaButti K.M."/>
            <person name="Lapidus A."/>
            <person name="Lindquist E.A."/>
            <person name="Lipzen A.M."/>
            <person name="Meier-Kolthoff J.P."/>
            <person name="Ohm R.A."/>
            <person name="Otillar R.P."/>
            <person name="Pangilinan J.L."/>
            <person name="Peng Y."/>
            <person name="Rokas A."/>
            <person name="Rosa C.A."/>
            <person name="Scheuner C."/>
            <person name="Sibirny A.A."/>
            <person name="Slot J.C."/>
            <person name="Stielow J.B."/>
            <person name="Sun H."/>
            <person name="Kurtzman C.P."/>
            <person name="Blackwell M."/>
            <person name="Grigoriev I.V."/>
            <person name="Jeffries T.W."/>
        </authorList>
    </citation>
    <scope>NUCLEOTIDE SEQUENCE [LARGE SCALE GENOMIC DNA]</scope>
    <source>
        <strain evidence="10">ATCC 58044 / CBS 1984 / NCYC 433 / NRRL Y-366-8</strain>
    </source>
</reference>
<dbReference type="InterPro" id="IPR039739">
    <property type="entry name" value="MAG2/RNF10"/>
</dbReference>
<proteinExistence type="predicted"/>
<feature type="compositionally biased region" description="Polar residues" evidence="7">
    <location>
        <begin position="66"/>
        <end position="76"/>
    </location>
</feature>
<dbReference type="GO" id="GO:0070651">
    <property type="term" value="P:nonfunctional rRNA decay"/>
    <property type="evidence" value="ECO:0007669"/>
    <property type="project" value="EnsemblFungi"/>
</dbReference>
<dbReference type="InterPro" id="IPR013083">
    <property type="entry name" value="Znf_RING/FYVE/PHD"/>
</dbReference>
<dbReference type="PROSITE" id="PS00518">
    <property type="entry name" value="ZF_RING_1"/>
    <property type="match status" value="1"/>
</dbReference>
<keyword evidence="10" id="KW-1185">Reference proteome</keyword>
<keyword evidence="5" id="KW-0862">Zinc</keyword>
<dbReference type="Pfam" id="PF00097">
    <property type="entry name" value="zf-C3HC4"/>
    <property type="match status" value="1"/>
</dbReference>